<reference evidence="1" key="1">
    <citation type="submission" date="2023-03" db="EMBL/GenBank/DDBJ databases">
        <title>Massive genome expansion in bonnet fungi (Mycena s.s.) driven by repeated elements and novel gene families across ecological guilds.</title>
        <authorList>
            <consortium name="Lawrence Berkeley National Laboratory"/>
            <person name="Harder C.B."/>
            <person name="Miyauchi S."/>
            <person name="Viragh M."/>
            <person name="Kuo A."/>
            <person name="Thoen E."/>
            <person name="Andreopoulos B."/>
            <person name="Lu D."/>
            <person name="Skrede I."/>
            <person name="Drula E."/>
            <person name="Henrissat B."/>
            <person name="Morin E."/>
            <person name="Kohler A."/>
            <person name="Barry K."/>
            <person name="LaButti K."/>
            <person name="Morin E."/>
            <person name="Salamov A."/>
            <person name="Lipzen A."/>
            <person name="Mereny Z."/>
            <person name="Hegedus B."/>
            <person name="Baldrian P."/>
            <person name="Stursova M."/>
            <person name="Weitz H."/>
            <person name="Taylor A."/>
            <person name="Grigoriev I.V."/>
            <person name="Nagy L.G."/>
            <person name="Martin F."/>
            <person name="Kauserud H."/>
        </authorList>
    </citation>
    <scope>NUCLEOTIDE SEQUENCE</scope>
    <source>
        <strain evidence="1">CBHHK067</strain>
    </source>
</reference>
<keyword evidence="2" id="KW-1185">Reference proteome</keyword>
<accession>A0AAD7B3V8</accession>
<proteinExistence type="predicted"/>
<gene>
    <name evidence="1" type="ORF">B0H17DRAFT_24558</name>
</gene>
<dbReference type="EMBL" id="JARKIE010001030">
    <property type="protein sequence ID" value="KAJ7609255.1"/>
    <property type="molecule type" value="Genomic_DNA"/>
</dbReference>
<name>A0AAD7B3V8_MYCRO</name>
<evidence type="ECO:0000313" key="1">
    <source>
        <dbReference type="EMBL" id="KAJ7609255.1"/>
    </source>
</evidence>
<protein>
    <submittedName>
        <fullName evidence="1">Uncharacterized protein</fullName>
    </submittedName>
</protein>
<evidence type="ECO:0000313" key="2">
    <source>
        <dbReference type="Proteomes" id="UP001221757"/>
    </source>
</evidence>
<dbReference type="AlphaFoldDB" id="A0AAD7B3V8"/>
<sequence>MRFPRLPPTIQRCTRSACVTPRRRERHARTCPRSSRRTDHYGALLSQRLWTSCLALRDSPLAACRTQAVRRSFSERVHNCPSSFPLYAERELLT</sequence>
<dbReference type="Proteomes" id="UP001221757">
    <property type="component" value="Unassembled WGS sequence"/>
</dbReference>
<organism evidence="1 2">
    <name type="scientific">Mycena rosella</name>
    <name type="common">Pink bonnet</name>
    <name type="synonym">Agaricus rosellus</name>
    <dbReference type="NCBI Taxonomy" id="1033263"/>
    <lineage>
        <taxon>Eukaryota</taxon>
        <taxon>Fungi</taxon>
        <taxon>Dikarya</taxon>
        <taxon>Basidiomycota</taxon>
        <taxon>Agaricomycotina</taxon>
        <taxon>Agaricomycetes</taxon>
        <taxon>Agaricomycetidae</taxon>
        <taxon>Agaricales</taxon>
        <taxon>Marasmiineae</taxon>
        <taxon>Mycenaceae</taxon>
        <taxon>Mycena</taxon>
    </lineage>
</organism>
<comment type="caution">
    <text evidence="1">The sequence shown here is derived from an EMBL/GenBank/DDBJ whole genome shotgun (WGS) entry which is preliminary data.</text>
</comment>